<evidence type="ECO:0000259" key="9">
    <source>
        <dbReference type="PROSITE" id="PS50893"/>
    </source>
</evidence>
<dbReference type="SMART" id="SM00382">
    <property type="entry name" value="AAA"/>
    <property type="match status" value="1"/>
</dbReference>
<feature type="transmembrane region" description="Helical" evidence="8">
    <location>
        <begin position="737"/>
        <end position="765"/>
    </location>
</feature>
<evidence type="ECO:0000256" key="8">
    <source>
        <dbReference type="SAM" id="Phobius"/>
    </source>
</evidence>
<gene>
    <name evidence="10" type="ORF">P43SY_003157</name>
</gene>
<dbReference type="Pfam" id="PF01061">
    <property type="entry name" value="ABC2_membrane"/>
    <property type="match status" value="2"/>
</dbReference>
<sequence>MPAIGARVAPADLAALPAEQLFESVSKALQKGSQRPVPHVEVHFRDLKITVNLSKAATKPFRRRQPLPTAANLQLPKQKVILNSVSGTFRPGTITLVLGQPGSGKSSLMKILSGRFPVGRDVTVSGSISYNGRPRRELLPRLPQFVAYVDQHDRHLPMLTHDRHLPMLTVKETLDFAFACNGGGKLTKHEAEFLTQGNAEENAEALELATSVTKAMPQITTNLLGLTGCKDTLVGDAMIRGISGGQRKRVTTGEMMFGKKNVLIMDEISTGLDSAATFDIVKSLRALAKQLSRTIVISLLQPSPEVFDLFDEVLLLNEGEVMYHGPRDRVQEHFGNLGLRCPPRRDLADFLLDLGSSAQLQYHQPGRTGIPREAAVFAAAFRASPYFAVQREALDMAPDVRYSKEMISYMDMREAFRQSFLESLWTMFKREMLLARRNIGFFRGRVGMVVVMGVLNGNTFFQIDPKNAQVAMGTLFGAVLFLSMGQVPALPTFFACRDVFYKQRGANFLRASAYVVAFVLSKLPMAVFETIIFGPLIYWLCGFVNDPSAFLMFELLLFLANVAFIAYFFFMSAVTPDIHVGKPLSILSVGILVIFAGFIVSKDHLPDYLVWLYWLDPIAWVIRALAVNQYRNKEFEYAATWSTQMRFVVKRFFVMYWRTTSYTMSSLAMGVILALLFGAIFAGSEYGTYSGVNSGVGMVYLSSFFMSAVAFNSAIPLASEERINFYREQAAQMYHPFWYFLGSTLAEIPFVIIRVFIFTAIYYPFVGFKGAEQGTLFGVYLALLVLMQTYLGQLFAYALPSMEVASLLGALYNSITSNFMGFNPPAAAIPKGLKWLYHITAQRYAFSNLVAVVFADCPNAGGSEIGCQILQHAPVQLGKITAKTYVESNFHMKYDDLDRNMLVVAGCIIIFRLLALLSLRFINHQKR</sequence>
<keyword evidence="3 8" id="KW-0812">Transmembrane</keyword>
<dbReference type="GO" id="GO:0005524">
    <property type="term" value="F:ATP binding"/>
    <property type="evidence" value="ECO:0007669"/>
    <property type="project" value="UniProtKB-KW"/>
</dbReference>
<evidence type="ECO:0000256" key="3">
    <source>
        <dbReference type="ARBA" id="ARBA00022692"/>
    </source>
</evidence>
<keyword evidence="4" id="KW-0547">Nucleotide-binding</keyword>
<keyword evidence="7 8" id="KW-0472">Membrane</keyword>
<dbReference type="FunFam" id="3.40.50.300:FF:000528">
    <property type="entry name" value="ABC transporter G family member 31"/>
    <property type="match status" value="1"/>
</dbReference>
<feature type="transmembrane region" description="Helical" evidence="8">
    <location>
        <begin position="660"/>
        <end position="683"/>
    </location>
</feature>
<organism evidence="10 11">
    <name type="scientific">Pythium insidiosum</name>
    <name type="common">Pythiosis disease agent</name>
    <dbReference type="NCBI Taxonomy" id="114742"/>
    <lineage>
        <taxon>Eukaryota</taxon>
        <taxon>Sar</taxon>
        <taxon>Stramenopiles</taxon>
        <taxon>Oomycota</taxon>
        <taxon>Peronosporomycetes</taxon>
        <taxon>Pythiales</taxon>
        <taxon>Pythiaceae</taxon>
        <taxon>Pythium</taxon>
    </lineage>
</organism>
<protein>
    <recommendedName>
        <fullName evidence="9">ABC transporter domain-containing protein</fullName>
    </recommendedName>
</protein>
<evidence type="ECO:0000256" key="2">
    <source>
        <dbReference type="ARBA" id="ARBA00022448"/>
    </source>
</evidence>
<evidence type="ECO:0000256" key="1">
    <source>
        <dbReference type="ARBA" id="ARBA00004141"/>
    </source>
</evidence>
<dbReference type="AlphaFoldDB" id="A0AAD5LU12"/>
<feature type="transmembrane region" description="Helical" evidence="8">
    <location>
        <begin position="901"/>
        <end position="922"/>
    </location>
</feature>
<dbReference type="SUPFAM" id="SSF52540">
    <property type="entry name" value="P-loop containing nucleoside triphosphate hydrolases"/>
    <property type="match status" value="1"/>
</dbReference>
<feature type="transmembrane region" description="Helical" evidence="8">
    <location>
        <begin position="550"/>
        <end position="571"/>
    </location>
</feature>
<proteinExistence type="predicted"/>
<dbReference type="EMBL" id="JAKCXM010000663">
    <property type="protein sequence ID" value="KAJ0392326.1"/>
    <property type="molecule type" value="Genomic_DNA"/>
</dbReference>
<dbReference type="InterPro" id="IPR027417">
    <property type="entry name" value="P-loop_NTPase"/>
</dbReference>
<keyword evidence="5" id="KW-0067">ATP-binding</keyword>
<evidence type="ECO:0000256" key="7">
    <source>
        <dbReference type="ARBA" id="ARBA00023136"/>
    </source>
</evidence>
<name>A0AAD5LU12_PYTIN</name>
<dbReference type="GO" id="GO:0140359">
    <property type="term" value="F:ABC-type transporter activity"/>
    <property type="evidence" value="ECO:0007669"/>
    <property type="project" value="InterPro"/>
</dbReference>
<evidence type="ECO:0000256" key="4">
    <source>
        <dbReference type="ARBA" id="ARBA00022741"/>
    </source>
</evidence>
<comment type="caution">
    <text evidence="10">The sequence shown here is derived from an EMBL/GenBank/DDBJ whole genome shotgun (WGS) entry which is preliminary data.</text>
</comment>
<feature type="transmembrane region" description="Helical" evidence="8">
    <location>
        <begin position="508"/>
        <end position="538"/>
    </location>
</feature>
<reference evidence="10" key="1">
    <citation type="submission" date="2021-12" db="EMBL/GenBank/DDBJ databases">
        <title>Prjna785345.</title>
        <authorList>
            <person name="Rujirawat T."/>
            <person name="Krajaejun T."/>
        </authorList>
    </citation>
    <scope>NUCLEOTIDE SEQUENCE</scope>
    <source>
        <strain evidence="10">Pi057C3</strain>
    </source>
</reference>
<dbReference type="PROSITE" id="PS50893">
    <property type="entry name" value="ABC_TRANSPORTER_2"/>
    <property type="match status" value="1"/>
</dbReference>
<evidence type="ECO:0000256" key="6">
    <source>
        <dbReference type="ARBA" id="ARBA00022989"/>
    </source>
</evidence>
<dbReference type="InterPro" id="IPR013525">
    <property type="entry name" value="ABC2_TM"/>
</dbReference>
<feature type="domain" description="ABC transporter" evidence="9">
    <location>
        <begin position="62"/>
        <end position="343"/>
    </location>
</feature>
<dbReference type="Gene3D" id="3.40.50.300">
    <property type="entry name" value="P-loop containing nucleotide triphosphate hydrolases"/>
    <property type="match status" value="1"/>
</dbReference>
<accession>A0AAD5LU12</accession>
<keyword evidence="2" id="KW-0813">Transport</keyword>
<dbReference type="PANTHER" id="PTHR19241">
    <property type="entry name" value="ATP-BINDING CASSETTE TRANSPORTER"/>
    <property type="match status" value="1"/>
</dbReference>
<feature type="transmembrane region" description="Helical" evidence="8">
    <location>
        <begin position="608"/>
        <end position="626"/>
    </location>
</feature>
<dbReference type="Proteomes" id="UP001209570">
    <property type="component" value="Unassembled WGS sequence"/>
</dbReference>
<keyword evidence="11" id="KW-1185">Reference proteome</keyword>
<feature type="transmembrane region" description="Helical" evidence="8">
    <location>
        <begin position="777"/>
        <end position="799"/>
    </location>
</feature>
<dbReference type="GO" id="GO:0016020">
    <property type="term" value="C:membrane"/>
    <property type="evidence" value="ECO:0007669"/>
    <property type="project" value="UniProtKB-SubCell"/>
</dbReference>
<dbReference type="InterPro" id="IPR003439">
    <property type="entry name" value="ABC_transporter-like_ATP-bd"/>
</dbReference>
<dbReference type="InterPro" id="IPR003593">
    <property type="entry name" value="AAA+_ATPase"/>
</dbReference>
<dbReference type="GO" id="GO:0016887">
    <property type="term" value="F:ATP hydrolysis activity"/>
    <property type="evidence" value="ECO:0007669"/>
    <property type="project" value="InterPro"/>
</dbReference>
<comment type="subcellular location">
    <subcellularLocation>
        <location evidence="1">Membrane</location>
        <topology evidence="1">Multi-pass membrane protein</topology>
    </subcellularLocation>
</comment>
<evidence type="ECO:0000256" key="5">
    <source>
        <dbReference type="ARBA" id="ARBA00022840"/>
    </source>
</evidence>
<evidence type="ECO:0000313" key="10">
    <source>
        <dbReference type="EMBL" id="KAJ0392326.1"/>
    </source>
</evidence>
<dbReference type="Pfam" id="PF00005">
    <property type="entry name" value="ABC_tran"/>
    <property type="match status" value="1"/>
</dbReference>
<feature type="transmembrane region" description="Helical" evidence="8">
    <location>
        <begin position="583"/>
        <end position="602"/>
    </location>
</feature>
<feature type="transmembrane region" description="Helical" evidence="8">
    <location>
        <begin position="695"/>
        <end position="717"/>
    </location>
</feature>
<evidence type="ECO:0000313" key="11">
    <source>
        <dbReference type="Proteomes" id="UP001209570"/>
    </source>
</evidence>
<feature type="transmembrane region" description="Helical" evidence="8">
    <location>
        <begin position="475"/>
        <end position="496"/>
    </location>
</feature>
<keyword evidence="6 8" id="KW-1133">Transmembrane helix</keyword>